<organism evidence="1 2">
    <name type="scientific">Acinetobacter guillouiae</name>
    <name type="common">Acinetobacter genomosp. 11</name>
    <dbReference type="NCBI Taxonomy" id="106649"/>
    <lineage>
        <taxon>Bacteria</taxon>
        <taxon>Pseudomonadati</taxon>
        <taxon>Pseudomonadota</taxon>
        <taxon>Gammaproteobacteria</taxon>
        <taxon>Moraxellales</taxon>
        <taxon>Moraxellaceae</taxon>
        <taxon>Acinetobacter</taxon>
    </lineage>
</organism>
<accession>A0A8X8GIQ5</accession>
<proteinExistence type="predicted"/>
<dbReference type="AlphaFoldDB" id="A0A8X8GIQ5"/>
<reference evidence="1" key="1">
    <citation type="submission" date="2021-07" db="EMBL/GenBank/DDBJ databases">
        <authorList>
            <person name="Fernandez M."/>
            <person name="Pereira P."/>
            <person name="Torres Tejerizo G.A."/>
            <person name="Gonzalez P."/>
            <person name="Agostini E."/>
        </authorList>
    </citation>
    <scope>NUCLEOTIDE SEQUENCE</scope>
    <source>
        <strain evidence="1">SFC 500-1A</strain>
    </source>
</reference>
<sequence length="190" mass="22411">MINKSKFLAPSHLDKFACYKHAGYFQDLIDIEWRGQIQSSTQNKRFKIKYYGEIFEEYQLICGTDFAPELIYAVDVESNEEILLFDGTQHGYDPMFCDEFTHEQITERPLIHFYKDQDNQDEFEIIFSVYHNIDYDEELDDFLNQDGEIELISGEIISAERLKLDGFDFVQIKAVNSLGHEFIIFEKELA</sequence>
<name>A0A8X8GIQ5_ACIGI</name>
<dbReference type="EMBL" id="JAHWXT010000012">
    <property type="protein sequence ID" value="MCF0266987.1"/>
    <property type="molecule type" value="Genomic_DNA"/>
</dbReference>
<comment type="caution">
    <text evidence="1">The sequence shown here is derived from an EMBL/GenBank/DDBJ whole genome shotgun (WGS) entry which is preliminary data.</text>
</comment>
<dbReference type="Proteomes" id="UP000887320">
    <property type="component" value="Unassembled WGS sequence"/>
</dbReference>
<evidence type="ECO:0000313" key="1">
    <source>
        <dbReference type="EMBL" id="MCF0266987.1"/>
    </source>
</evidence>
<evidence type="ECO:0000313" key="2">
    <source>
        <dbReference type="Proteomes" id="UP000887320"/>
    </source>
</evidence>
<dbReference type="RefSeq" id="WP_166782255.1">
    <property type="nucleotide sequence ID" value="NZ_JAHWXT010000012.1"/>
</dbReference>
<gene>
    <name evidence="1" type="ORF">KW868_21295</name>
</gene>
<protein>
    <submittedName>
        <fullName evidence="1">Uncharacterized protein</fullName>
    </submittedName>
</protein>